<evidence type="ECO:0000313" key="1">
    <source>
        <dbReference type="EMBL" id="CAA2628018.1"/>
    </source>
</evidence>
<sequence>MGGKMAETYVTVVHDLDMAAQQISVIESRVEILATNDDDVVVPSGRSPDLIAGKTSVMSMVKNLVEIERDRQCHHHHGLRTASSCCRQPKA</sequence>
<proteinExistence type="predicted"/>
<reference evidence="1 2" key="1">
    <citation type="submission" date="2019-12" db="EMBL/GenBank/DDBJ databases">
        <authorList>
            <person name="Scholz U."/>
            <person name="Mascher M."/>
            <person name="Fiebig A."/>
        </authorList>
    </citation>
    <scope>NUCLEOTIDE SEQUENCE</scope>
</reference>
<keyword evidence="2" id="KW-1185">Reference proteome</keyword>
<name>A0A7I8JB08_SPIIN</name>
<dbReference type="EMBL" id="CACRZD030000010">
    <property type="protein sequence ID" value="CAA6667274.1"/>
    <property type="molecule type" value="Genomic_DNA"/>
</dbReference>
<evidence type="ECO:0000313" key="2">
    <source>
        <dbReference type="Proteomes" id="UP001189122"/>
    </source>
</evidence>
<gene>
    <name evidence="1" type="ORF">SI7747_10013667</name>
</gene>
<protein>
    <submittedName>
        <fullName evidence="1">Uncharacterized protein</fullName>
    </submittedName>
</protein>
<dbReference type="AlphaFoldDB" id="A0A7I8JB08"/>
<organism evidence="1">
    <name type="scientific">Spirodela intermedia</name>
    <name type="common">Intermediate duckweed</name>
    <dbReference type="NCBI Taxonomy" id="51605"/>
    <lineage>
        <taxon>Eukaryota</taxon>
        <taxon>Viridiplantae</taxon>
        <taxon>Streptophyta</taxon>
        <taxon>Embryophyta</taxon>
        <taxon>Tracheophyta</taxon>
        <taxon>Spermatophyta</taxon>
        <taxon>Magnoliopsida</taxon>
        <taxon>Liliopsida</taxon>
        <taxon>Araceae</taxon>
        <taxon>Lemnoideae</taxon>
        <taxon>Spirodela</taxon>
    </lineage>
</organism>
<accession>A0A7I8JB08</accession>
<dbReference type="EMBL" id="LR743597">
    <property type="protein sequence ID" value="CAA2628018.1"/>
    <property type="molecule type" value="Genomic_DNA"/>
</dbReference>
<dbReference type="Proteomes" id="UP001189122">
    <property type="component" value="Unassembled WGS sequence"/>
</dbReference>